<organism evidence="2 3">
    <name type="scientific">Cardiocondyla obscurior</name>
    <dbReference type="NCBI Taxonomy" id="286306"/>
    <lineage>
        <taxon>Eukaryota</taxon>
        <taxon>Metazoa</taxon>
        <taxon>Ecdysozoa</taxon>
        <taxon>Arthropoda</taxon>
        <taxon>Hexapoda</taxon>
        <taxon>Insecta</taxon>
        <taxon>Pterygota</taxon>
        <taxon>Neoptera</taxon>
        <taxon>Endopterygota</taxon>
        <taxon>Hymenoptera</taxon>
        <taxon>Apocrita</taxon>
        <taxon>Aculeata</taxon>
        <taxon>Formicoidea</taxon>
        <taxon>Formicidae</taxon>
        <taxon>Myrmicinae</taxon>
        <taxon>Cardiocondyla</taxon>
    </lineage>
</organism>
<keyword evidence="1" id="KW-0472">Membrane</keyword>
<evidence type="ECO:0000256" key="1">
    <source>
        <dbReference type="SAM" id="Phobius"/>
    </source>
</evidence>
<evidence type="ECO:0000313" key="2">
    <source>
        <dbReference type="EMBL" id="KAL0126167.1"/>
    </source>
</evidence>
<evidence type="ECO:0008006" key="4">
    <source>
        <dbReference type="Google" id="ProtNLM"/>
    </source>
</evidence>
<keyword evidence="3" id="KW-1185">Reference proteome</keyword>
<dbReference type="AlphaFoldDB" id="A0AAW2GFZ7"/>
<evidence type="ECO:0000313" key="3">
    <source>
        <dbReference type="Proteomes" id="UP001430953"/>
    </source>
</evidence>
<keyword evidence="1" id="KW-1133">Transmembrane helix</keyword>
<reference evidence="2 3" key="1">
    <citation type="submission" date="2023-03" db="EMBL/GenBank/DDBJ databases">
        <title>High recombination rates correlate with genetic variation in Cardiocondyla obscurior ants.</title>
        <authorList>
            <person name="Errbii M."/>
        </authorList>
    </citation>
    <scope>NUCLEOTIDE SEQUENCE [LARGE SCALE GENOMIC DNA]</scope>
    <source>
        <strain evidence="2">Alpha-2009</strain>
        <tissue evidence="2">Whole body</tissue>
    </source>
</reference>
<gene>
    <name evidence="2" type="ORF">PUN28_004943</name>
</gene>
<sequence>MGKENGARARTICSGKERRKCVVLEISSEREKNGTGEKRALSLSSSIRGGARCRNSKDEPTIRFRHPSAPVPLELQEVAVCRCIRARVPTIASLRLAIKPIFTVILCLFYLITFYFIRCRSIVKPTS</sequence>
<dbReference type="EMBL" id="JADYXP020000004">
    <property type="protein sequence ID" value="KAL0126167.1"/>
    <property type="molecule type" value="Genomic_DNA"/>
</dbReference>
<comment type="caution">
    <text evidence="2">The sequence shown here is derived from an EMBL/GenBank/DDBJ whole genome shotgun (WGS) entry which is preliminary data.</text>
</comment>
<feature type="transmembrane region" description="Helical" evidence="1">
    <location>
        <begin position="96"/>
        <end position="117"/>
    </location>
</feature>
<proteinExistence type="predicted"/>
<keyword evidence="1" id="KW-0812">Transmembrane</keyword>
<accession>A0AAW2GFZ7</accession>
<protein>
    <recommendedName>
        <fullName evidence="4">Transmembrane protein</fullName>
    </recommendedName>
</protein>
<name>A0AAW2GFZ7_9HYME</name>
<dbReference type="Proteomes" id="UP001430953">
    <property type="component" value="Unassembled WGS sequence"/>
</dbReference>